<dbReference type="Gene3D" id="3.20.20.330">
    <property type="entry name" value="Homocysteine-binding-like domain"/>
    <property type="match status" value="1"/>
</dbReference>
<dbReference type="NCBIfam" id="NF005718">
    <property type="entry name" value="PRK07534.1"/>
    <property type="match status" value="1"/>
</dbReference>
<dbReference type="Pfam" id="PF02574">
    <property type="entry name" value="S-methyl_trans"/>
    <property type="match status" value="1"/>
</dbReference>
<evidence type="ECO:0000256" key="1">
    <source>
        <dbReference type="ARBA" id="ARBA00022603"/>
    </source>
</evidence>
<keyword evidence="1" id="KW-0489">Methyltransferase</keyword>
<dbReference type="InterPro" id="IPR036589">
    <property type="entry name" value="HCY_dom_sf"/>
</dbReference>
<evidence type="ECO:0000259" key="3">
    <source>
        <dbReference type="PROSITE" id="PS50970"/>
    </source>
</evidence>
<feature type="domain" description="Hcy-binding" evidence="3">
    <location>
        <begin position="2"/>
        <end position="294"/>
    </location>
</feature>
<dbReference type="EMBL" id="UINC01079764">
    <property type="protein sequence ID" value="SVC22089.1"/>
    <property type="molecule type" value="Genomic_DNA"/>
</dbReference>
<gene>
    <name evidence="4" type="ORF">METZ01_LOCUS274943</name>
</gene>
<reference evidence="4" key="1">
    <citation type="submission" date="2018-05" db="EMBL/GenBank/DDBJ databases">
        <authorList>
            <person name="Lanie J.A."/>
            <person name="Ng W.-L."/>
            <person name="Kazmierczak K.M."/>
            <person name="Andrzejewski T.M."/>
            <person name="Davidsen T.M."/>
            <person name="Wayne K.J."/>
            <person name="Tettelin H."/>
            <person name="Glass J.I."/>
            <person name="Rusch D."/>
            <person name="Podicherti R."/>
            <person name="Tsui H.-C.T."/>
            <person name="Winkler M.E."/>
        </authorList>
    </citation>
    <scope>NUCLEOTIDE SEQUENCE</scope>
</reference>
<keyword evidence="2" id="KW-0808">Transferase</keyword>
<proteinExistence type="predicted"/>
<sequence>MHKIEKLIAEKGWILADGATGTNLFSMGLESGDPPELWNLEFPDRVYLNHQNFIEAGSDLILTNTFGANRFRLALHNAENQVHELNVAGVEIAIKAADHCERTIIVAGSIGPTGEMIEPLGEVTKAEATSAFTDQAIALKEGGVDVAWIESMYSEEEMECAIIASEQIGLPIVLTNTFDSHGKSMMGLEPEQLVRIAEQHSPEIIGYGANCGIGASELIGSVLCLAKSRKNHAMHLVAKGNCGIPEYKDGEIVYTGTEEIMAAYACYARKLGATIIGGCCGTKQEHVKAMADALEANEIDCPIELDEIIKSLGEMTKGNIIMVEKYLNPENSSEVSPVNPR</sequence>
<dbReference type="InterPro" id="IPR003726">
    <property type="entry name" value="HCY_dom"/>
</dbReference>
<dbReference type="PANTHER" id="PTHR11103">
    <property type="entry name" value="SLR1189 PROTEIN"/>
    <property type="match status" value="1"/>
</dbReference>
<dbReference type="AlphaFoldDB" id="A0A382KD34"/>
<dbReference type="PANTHER" id="PTHR11103:SF18">
    <property type="entry name" value="SLR1189 PROTEIN"/>
    <property type="match status" value="1"/>
</dbReference>
<organism evidence="4">
    <name type="scientific">marine metagenome</name>
    <dbReference type="NCBI Taxonomy" id="408172"/>
    <lineage>
        <taxon>unclassified sequences</taxon>
        <taxon>metagenomes</taxon>
        <taxon>ecological metagenomes</taxon>
    </lineage>
</organism>
<evidence type="ECO:0000256" key="2">
    <source>
        <dbReference type="ARBA" id="ARBA00022679"/>
    </source>
</evidence>
<dbReference type="SUPFAM" id="SSF82282">
    <property type="entry name" value="Homocysteine S-methyltransferase"/>
    <property type="match status" value="1"/>
</dbReference>
<feature type="non-terminal residue" evidence="4">
    <location>
        <position position="341"/>
    </location>
</feature>
<dbReference type="PROSITE" id="PS50970">
    <property type="entry name" value="HCY"/>
    <property type="match status" value="1"/>
</dbReference>
<name>A0A382KD34_9ZZZZ</name>
<dbReference type="GO" id="GO:0008168">
    <property type="term" value="F:methyltransferase activity"/>
    <property type="evidence" value="ECO:0007669"/>
    <property type="project" value="UniProtKB-KW"/>
</dbReference>
<dbReference type="GO" id="GO:0032259">
    <property type="term" value="P:methylation"/>
    <property type="evidence" value="ECO:0007669"/>
    <property type="project" value="UniProtKB-KW"/>
</dbReference>
<accession>A0A382KD34</accession>
<protein>
    <recommendedName>
        <fullName evidence="3">Hcy-binding domain-containing protein</fullName>
    </recommendedName>
</protein>
<evidence type="ECO:0000313" key="4">
    <source>
        <dbReference type="EMBL" id="SVC22089.1"/>
    </source>
</evidence>